<keyword evidence="2" id="KW-1133">Transmembrane helix</keyword>
<protein>
    <submittedName>
        <fullName evidence="3">Threonine dehydratase</fullName>
    </submittedName>
</protein>
<reference evidence="3 4" key="1">
    <citation type="journal article" date="2020" name="ISME J.">
        <title>Comparative genomics reveals insights into cyanobacterial evolution and habitat adaptation.</title>
        <authorList>
            <person name="Chen M.Y."/>
            <person name="Teng W.K."/>
            <person name="Zhao L."/>
            <person name="Hu C.X."/>
            <person name="Zhou Y.K."/>
            <person name="Han B.P."/>
            <person name="Song L.R."/>
            <person name="Shu W.S."/>
        </authorList>
    </citation>
    <scope>NUCLEOTIDE SEQUENCE [LARGE SCALE GENOMIC DNA]</scope>
    <source>
        <strain evidence="3 4">FACHB-260</strain>
    </source>
</reference>
<evidence type="ECO:0000313" key="3">
    <source>
        <dbReference type="EMBL" id="MBD2342550.1"/>
    </source>
</evidence>
<accession>A0ABR8CH58</accession>
<feature type="region of interest" description="Disordered" evidence="1">
    <location>
        <begin position="60"/>
        <end position="83"/>
    </location>
</feature>
<dbReference type="RefSeq" id="WP_190405042.1">
    <property type="nucleotide sequence ID" value="NZ_JACJRF010000001.1"/>
</dbReference>
<dbReference type="Proteomes" id="UP000607281">
    <property type="component" value="Unassembled WGS sequence"/>
</dbReference>
<name>A0ABR8CH58_9NOST</name>
<evidence type="ECO:0000313" key="4">
    <source>
        <dbReference type="Proteomes" id="UP000607281"/>
    </source>
</evidence>
<feature type="compositionally biased region" description="Polar residues" evidence="1">
    <location>
        <begin position="68"/>
        <end position="83"/>
    </location>
</feature>
<keyword evidence="2" id="KW-0472">Membrane</keyword>
<evidence type="ECO:0000256" key="2">
    <source>
        <dbReference type="SAM" id="Phobius"/>
    </source>
</evidence>
<dbReference type="EMBL" id="JACJRF010000001">
    <property type="protein sequence ID" value="MBD2342550.1"/>
    <property type="molecule type" value="Genomic_DNA"/>
</dbReference>
<comment type="caution">
    <text evidence="3">The sequence shown here is derived from an EMBL/GenBank/DDBJ whole genome shotgun (WGS) entry which is preliminary data.</text>
</comment>
<keyword evidence="4" id="KW-1185">Reference proteome</keyword>
<organism evidence="3 4">
    <name type="scientific">Anabaena subtropica FACHB-260</name>
    <dbReference type="NCBI Taxonomy" id="2692884"/>
    <lineage>
        <taxon>Bacteria</taxon>
        <taxon>Bacillati</taxon>
        <taxon>Cyanobacteriota</taxon>
        <taxon>Cyanophyceae</taxon>
        <taxon>Nostocales</taxon>
        <taxon>Nostocaceae</taxon>
        <taxon>Anabaena</taxon>
    </lineage>
</organism>
<gene>
    <name evidence="3" type="ORF">H6G18_00100</name>
</gene>
<evidence type="ECO:0000256" key="1">
    <source>
        <dbReference type="SAM" id="MobiDB-lite"/>
    </source>
</evidence>
<sequence>MFRLIQILRNLFLRLEGLFGVFFKGLLSLVSNIFGFFAKIFGFTKSGYFLENDEAQSIKESGAKEPMQSAQNATPEIFTPTTTRRPKAKMDDYYLNMAREVNKN</sequence>
<proteinExistence type="predicted"/>
<keyword evidence="2" id="KW-0812">Transmembrane</keyword>
<feature type="transmembrane region" description="Helical" evidence="2">
    <location>
        <begin position="21"/>
        <end position="41"/>
    </location>
</feature>